<keyword evidence="3 6" id="KW-1133">Transmembrane helix</keyword>
<evidence type="ECO:0000256" key="4">
    <source>
        <dbReference type="ARBA" id="ARBA00023136"/>
    </source>
</evidence>
<dbReference type="STRING" id="246410.A0A0D8JTX6"/>
<keyword evidence="2 6" id="KW-0812">Transmembrane</keyword>
<feature type="region of interest" description="Disordered" evidence="5">
    <location>
        <begin position="1"/>
        <end position="47"/>
    </location>
</feature>
<dbReference type="RefSeq" id="XP_012214192.1">
    <property type="nucleotide sequence ID" value="XM_012358769.1"/>
</dbReference>
<evidence type="ECO:0000313" key="8">
    <source>
        <dbReference type="EMBL" id="KJF60416.1"/>
    </source>
</evidence>
<proteinExistence type="predicted"/>
<feature type="compositionally biased region" description="Polar residues" evidence="5">
    <location>
        <begin position="10"/>
        <end position="22"/>
    </location>
</feature>
<feature type="compositionally biased region" description="Low complexity" evidence="5">
    <location>
        <begin position="234"/>
        <end position="252"/>
    </location>
</feature>
<dbReference type="VEuPathDB" id="FungiDB:CIMG_12422"/>
<reference evidence="9" key="2">
    <citation type="journal article" date="2010" name="Genome Res.">
        <title>Population genomic sequencing of Coccidioides fungi reveals recent hybridization and transposon control.</title>
        <authorList>
            <person name="Neafsey D.E."/>
            <person name="Barker B.M."/>
            <person name="Sharpton T.J."/>
            <person name="Stajich J.E."/>
            <person name="Park D.J."/>
            <person name="Whiston E."/>
            <person name="Hung C.-Y."/>
            <person name="McMahan C."/>
            <person name="White J."/>
            <person name="Sykes S."/>
            <person name="Heiman D."/>
            <person name="Young S."/>
            <person name="Zeng Q."/>
            <person name="Abouelleil A."/>
            <person name="Aftuck L."/>
            <person name="Bessette D."/>
            <person name="Brown A."/>
            <person name="FitzGerald M."/>
            <person name="Lui A."/>
            <person name="Macdonald J.P."/>
            <person name="Priest M."/>
            <person name="Orbach M.J."/>
            <person name="Galgiani J.N."/>
            <person name="Kirkland T.N."/>
            <person name="Cole G.T."/>
            <person name="Birren B.W."/>
            <person name="Henn M.R."/>
            <person name="Taylor J.W."/>
            <person name="Rounsley S.D."/>
        </authorList>
    </citation>
    <scope>GENOME REANNOTATION</scope>
    <source>
        <strain evidence="9">RS</strain>
    </source>
</reference>
<feature type="transmembrane region" description="Helical" evidence="6">
    <location>
        <begin position="298"/>
        <end position="320"/>
    </location>
</feature>
<feature type="region of interest" description="Disordered" evidence="5">
    <location>
        <begin position="96"/>
        <end position="294"/>
    </location>
</feature>
<feature type="compositionally biased region" description="Polar residues" evidence="5">
    <location>
        <begin position="117"/>
        <end position="130"/>
    </location>
</feature>
<gene>
    <name evidence="8" type="ORF">CIMG_12422</name>
</gene>
<evidence type="ECO:0000256" key="6">
    <source>
        <dbReference type="SAM" id="Phobius"/>
    </source>
</evidence>
<evidence type="ECO:0000256" key="2">
    <source>
        <dbReference type="ARBA" id="ARBA00022692"/>
    </source>
</evidence>
<feature type="region of interest" description="Disordered" evidence="5">
    <location>
        <begin position="525"/>
        <end position="554"/>
    </location>
</feature>
<dbReference type="KEGG" id="cim:CIMG_12422"/>
<feature type="compositionally biased region" description="Low complexity" evidence="5">
    <location>
        <begin position="198"/>
        <end position="207"/>
    </location>
</feature>
<dbReference type="EMBL" id="GG704912">
    <property type="protein sequence ID" value="KJF60416.1"/>
    <property type="molecule type" value="Genomic_DNA"/>
</dbReference>
<dbReference type="Pfam" id="PF07738">
    <property type="entry name" value="Sad1_UNC"/>
    <property type="match status" value="2"/>
</dbReference>
<keyword evidence="4 6" id="KW-0472">Membrane</keyword>
<dbReference type="GO" id="GO:0034993">
    <property type="term" value="C:meiotic nuclear membrane microtubule tethering complex"/>
    <property type="evidence" value="ECO:0007669"/>
    <property type="project" value="TreeGrafter"/>
</dbReference>
<sequence>MTGARRTRSGRSISQEPTGQGQRTRKTPGPVDSGDSAAIPTASFGNPSLQALQAQHSFAYGATGSPALPRQLRMCPPTGATEMAANIEGRYLETHANDFERIEEEARANPGTRRSTRSGANTGSARQSVSPVRRTPGQRARNREPTPDDQLLESLREASEEAEETKETILPSIEDSSVSWNTERHVLGDPRSVPTATSSGGSLSQSQRQREAAHPMAGPPLRPYTRSQPRTTFQASQAVRSGSSAASSAQPAPRLGAARVLSPPQAEDNAYATPNPRRQTRSVSQQTMSSTASQHQRGFSFISLGLMITIFMLAVAGMLFRFDDIEMIGKNILQNGIGKEFSLPSSFCGAQPPTSQYIEAFDKLSAGVDRRLADMARDVATLKDEWNRRLPHLKQAIWPEMEDPLLPRRINWFSVGMGAFVDPYLTTKYRSGLLHRGAERAAGMRKTNPPVAALTRWEEHGDCWCVNDHTSEIQLAVLLGRPLVPEEVVIEHIQKEATLDPESAPREMELWVEYVARSHAAAPSTTLPGFRATGAPGRSDHAATSSPVSTRRPELLESSAEARAAFAGPLSPSQHEDIISTLRMAYPDEPETAYSHDTMLGSSFYRIGKFQYDINGKHNIQKFHLDAVIDLPNIRTKKAVLRVKSNWGSVNTCVYRVRLHGHM</sequence>
<dbReference type="PROSITE" id="PS51469">
    <property type="entry name" value="SUN"/>
    <property type="match status" value="1"/>
</dbReference>
<comment type="subcellular location">
    <subcellularLocation>
        <location evidence="1">Membrane</location>
    </subcellularLocation>
</comment>
<name>A0A0D8JTX6_COCIM</name>
<accession>A0A0D8JTX6</accession>
<dbReference type="OrthoDB" id="342281at2759"/>
<dbReference type="InterPro" id="IPR045119">
    <property type="entry name" value="SUN1-5"/>
</dbReference>
<feature type="compositionally biased region" description="Polar residues" evidence="5">
    <location>
        <begin position="281"/>
        <end position="294"/>
    </location>
</feature>
<dbReference type="GO" id="GO:0043495">
    <property type="term" value="F:protein-membrane adaptor activity"/>
    <property type="evidence" value="ECO:0007669"/>
    <property type="project" value="TreeGrafter"/>
</dbReference>
<evidence type="ECO:0000256" key="3">
    <source>
        <dbReference type="ARBA" id="ARBA00022989"/>
    </source>
</evidence>
<evidence type="ECO:0000256" key="1">
    <source>
        <dbReference type="ARBA" id="ARBA00004370"/>
    </source>
</evidence>
<reference evidence="9" key="1">
    <citation type="journal article" date="2009" name="Genome Res.">
        <title>Comparative genomic analyses of the human fungal pathogens Coccidioides and their relatives.</title>
        <authorList>
            <person name="Sharpton T.J."/>
            <person name="Stajich J.E."/>
            <person name="Rounsley S.D."/>
            <person name="Gardner M.J."/>
            <person name="Wortman J.R."/>
            <person name="Jordar V.S."/>
            <person name="Maiti R."/>
            <person name="Kodira C.D."/>
            <person name="Neafsey D.E."/>
            <person name="Zeng Q."/>
            <person name="Hung C.-Y."/>
            <person name="McMahan C."/>
            <person name="Muszewska A."/>
            <person name="Grynberg M."/>
            <person name="Mandel M.A."/>
            <person name="Kellner E.M."/>
            <person name="Barker B.M."/>
            <person name="Galgiani J.N."/>
            <person name="Orbach M.J."/>
            <person name="Kirkland T.N."/>
            <person name="Cole G.T."/>
            <person name="Henn M.R."/>
            <person name="Birren B.W."/>
            <person name="Taylor J.W."/>
        </authorList>
    </citation>
    <scope>NUCLEOTIDE SEQUENCE [LARGE SCALE GENOMIC DNA]</scope>
    <source>
        <strain evidence="9">RS</strain>
    </source>
</reference>
<dbReference type="OMA" id="CWCSAPR"/>
<dbReference type="PANTHER" id="PTHR12911">
    <property type="entry name" value="SAD1/UNC-84-LIKE PROTEIN-RELATED"/>
    <property type="match status" value="1"/>
</dbReference>
<dbReference type="InterPro" id="IPR012919">
    <property type="entry name" value="SUN_dom"/>
</dbReference>
<dbReference type="InParanoid" id="A0A0D8JTX6"/>
<feature type="domain" description="SUN" evidence="7">
    <location>
        <begin position="418"/>
        <end position="663"/>
    </location>
</feature>
<dbReference type="GeneID" id="24164130"/>
<protein>
    <recommendedName>
        <fullName evidence="7">SUN domain-containing protein</fullName>
    </recommendedName>
</protein>
<dbReference type="Gene3D" id="2.60.120.260">
    <property type="entry name" value="Galactose-binding domain-like"/>
    <property type="match status" value="1"/>
</dbReference>
<feature type="compositionally biased region" description="Basic and acidic residues" evidence="5">
    <location>
        <begin position="96"/>
        <end position="107"/>
    </location>
</feature>
<evidence type="ECO:0000259" key="7">
    <source>
        <dbReference type="PROSITE" id="PS51469"/>
    </source>
</evidence>
<evidence type="ECO:0000256" key="5">
    <source>
        <dbReference type="SAM" id="MobiDB-lite"/>
    </source>
</evidence>
<keyword evidence="9" id="KW-1185">Reference proteome</keyword>
<dbReference type="Proteomes" id="UP000001261">
    <property type="component" value="Unassembled WGS sequence"/>
</dbReference>
<organism evidence="8 9">
    <name type="scientific">Coccidioides immitis (strain RS)</name>
    <name type="common">Valley fever fungus</name>
    <dbReference type="NCBI Taxonomy" id="246410"/>
    <lineage>
        <taxon>Eukaryota</taxon>
        <taxon>Fungi</taxon>
        <taxon>Dikarya</taxon>
        <taxon>Ascomycota</taxon>
        <taxon>Pezizomycotina</taxon>
        <taxon>Eurotiomycetes</taxon>
        <taxon>Eurotiomycetidae</taxon>
        <taxon>Onygenales</taxon>
        <taxon>Onygenaceae</taxon>
        <taxon>Coccidioides</taxon>
    </lineage>
</organism>
<dbReference type="AlphaFoldDB" id="A0A0D8JTX6"/>
<dbReference type="PANTHER" id="PTHR12911:SF8">
    <property type="entry name" value="KLAROID PROTEIN-RELATED"/>
    <property type="match status" value="1"/>
</dbReference>
<evidence type="ECO:0000313" key="9">
    <source>
        <dbReference type="Proteomes" id="UP000001261"/>
    </source>
</evidence>